<reference evidence="2 3" key="1">
    <citation type="journal article" date="2017" name="DNA Res.">
        <title>Complete genome sequence and expression profile of the commercial lytic enzyme producer Lysobacter enzymogenes M497-1.</title>
        <authorList>
            <person name="Takami H."/>
            <person name="Toyoda A."/>
            <person name="Uchiyama I."/>
            <person name="Itoh T."/>
            <person name="Takaki Y."/>
            <person name="Arai W."/>
            <person name="Nishi S."/>
            <person name="Kawai M."/>
            <person name="Shinya K."/>
            <person name="Ikeda H."/>
        </authorList>
    </citation>
    <scope>NUCLEOTIDE SEQUENCE [LARGE SCALE GENOMIC DNA]</scope>
    <source>
        <strain evidence="2 3">M497-1</strain>
    </source>
</reference>
<dbReference type="EMBL" id="AP014940">
    <property type="protein sequence ID" value="BAV97565.1"/>
    <property type="molecule type" value="Genomic_DNA"/>
</dbReference>
<dbReference type="KEGG" id="lem:LEN_2078"/>
<sequence>MRAQRDQPVGAGAGFDERLREPVGARVEFAVAHALAVVDQRDRIGPPLRMAFESLLQIGRGGVARVDWMRRKRRRRVQRGSGFESGHGRSGLRRRRQARPPDGDRVAMRQSGGNVATGDS</sequence>
<feature type="compositionally biased region" description="Polar residues" evidence="1">
    <location>
        <begin position="111"/>
        <end position="120"/>
    </location>
</feature>
<protein>
    <submittedName>
        <fullName evidence="2">Uncharacterized protein</fullName>
    </submittedName>
</protein>
<name>A0AAU9AQ38_LYSEN</name>
<organism evidence="2 3">
    <name type="scientific">Lysobacter enzymogenes</name>
    <dbReference type="NCBI Taxonomy" id="69"/>
    <lineage>
        <taxon>Bacteria</taxon>
        <taxon>Pseudomonadati</taxon>
        <taxon>Pseudomonadota</taxon>
        <taxon>Gammaproteobacteria</taxon>
        <taxon>Lysobacterales</taxon>
        <taxon>Lysobacteraceae</taxon>
        <taxon>Lysobacter</taxon>
    </lineage>
</organism>
<evidence type="ECO:0000256" key="1">
    <source>
        <dbReference type="SAM" id="MobiDB-lite"/>
    </source>
</evidence>
<gene>
    <name evidence="2" type="ORF">LEN_2078</name>
</gene>
<dbReference type="Proteomes" id="UP000218824">
    <property type="component" value="Chromosome"/>
</dbReference>
<proteinExistence type="predicted"/>
<evidence type="ECO:0000313" key="2">
    <source>
        <dbReference type="EMBL" id="BAV97565.1"/>
    </source>
</evidence>
<dbReference type="AlphaFoldDB" id="A0AAU9AQ38"/>
<feature type="region of interest" description="Disordered" evidence="1">
    <location>
        <begin position="74"/>
        <end position="120"/>
    </location>
</feature>
<accession>A0AAU9AQ38</accession>
<evidence type="ECO:0000313" key="3">
    <source>
        <dbReference type="Proteomes" id="UP000218824"/>
    </source>
</evidence>